<gene>
    <name evidence="2" type="ORF">V6N11_073640</name>
</gene>
<accession>A0ABR2NUJ7</accession>
<evidence type="ECO:0000256" key="1">
    <source>
        <dbReference type="SAM" id="MobiDB-lite"/>
    </source>
</evidence>
<proteinExistence type="predicted"/>
<evidence type="ECO:0000313" key="3">
    <source>
        <dbReference type="Proteomes" id="UP001396334"/>
    </source>
</evidence>
<evidence type="ECO:0008006" key="4">
    <source>
        <dbReference type="Google" id="ProtNLM"/>
    </source>
</evidence>
<protein>
    <recommendedName>
        <fullName evidence="4">Secreted protein</fullName>
    </recommendedName>
</protein>
<name>A0ABR2NUJ7_9ROSI</name>
<feature type="region of interest" description="Disordered" evidence="1">
    <location>
        <begin position="45"/>
        <end position="77"/>
    </location>
</feature>
<reference evidence="2 3" key="1">
    <citation type="journal article" date="2024" name="G3 (Bethesda)">
        <title>Genome assembly of Hibiscus sabdariffa L. provides insights into metabolisms of medicinal natural products.</title>
        <authorList>
            <person name="Kim T."/>
        </authorList>
    </citation>
    <scope>NUCLEOTIDE SEQUENCE [LARGE SCALE GENOMIC DNA]</scope>
    <source>
        <strain evidence="2">TK-2024</strain>
        <tissue evidence="2">Old leaves</tissue>
    </source>
</reference>
<dbReference type="Proteomes" id="UP001396334">
    <property type="component" value="Unassembled WGS sequence"/>
</dbReference>
<keyword evidence="3" id="KW-1185">Reference proteome</keyword>
<sequence length="77" mass="8406">MEGVVLLFAPFSLIWDLGFLTCASSSMIFPPLLFHTVLPRVPPNTSVGHQGPPFSPGSKRIRHHNPSEVVKGTPENN</sequence>
<dbReference type="EMBL" id="JBBPBN010000101">
    <property type="protein sequence ID" value="KAK8979650.1"/>
    <property type="molecule type" value="Genomic_DNA"/>
</dbReference>
<evidence type="ECO:0000313" key="2">
    <source>
        <dbReference type="EMBL" id="KAK8979650.1"/>
    </source>
</evidence>
<comment type="caution">
    <text evidence="2">The sequence shown here is derived from an EMBL/GenBank/DDBJ whole genome shotgun (WGS) entry which is preliminary data.</text>
</comment>
<organism evidence="2 3">
    <name type="scientific">Hibiscus sabdariffa</name>
    <name type="common">roselle</name>
    <dbReference type="NCBI Taxonomy" id="183260"/>
    <lineage>
        <taxon>Eukaryota</taxon>
        <taxon>Viridiplantae</taxon>
        <taxon>Streptophyta</taxon>
        <taxon>Embryophyta</taxon>
        <taxon>Tracheophyta</taxon>
        <taxon>Spermatophyta</taxon>
        <taxon>Magnoliopsida</taxon>
        <taxon>eudicotyledons</taxon>
        <taxon>Gunneridae</taxon>
        <taxon>Pentapetalae</taxon>
        <taxon>rosids</taxon>
        <taxon>malvids</taxon>
        <taxon>Malvales</taxon>
        <taxon>Malvaceae</taxon>
        <taxon>Malvoideae</taxon>
        <taxon>Hibiscus</taxon>
    </lineage>
</organism>